<dbReference type="InterPro" id="IPR018650">
    <property type="entry name" value="STSV1_Orf64"/>
</dbReference>
<evidence type="ECO:0000256" key="1">
    <source>
        <dbReference type="SAM" id="Phobius"/>
    </source>
</evidence>
<feature type="transmembrane region" description="Helical" evidence="1">
    <location>
        <begin position="174"/>
        <end position="196"/>
    </location>
</feature>
<keyword evidence="1" id="KW-0812">Transmembrane</keyword>
<dbReference type="OrthoDB" id="44002at2157"/>
<feature type="transmembrane region" description="Helical" evidence="1">
    <location>
        <begin position="7"/>
        <end position="26"/>
    </location>
</feature>
<dbReference type="KEGG" id="tpaf:A3L08_06320"/>
<keyword evidence="1" id="KW-0472">Membrane</keyword>
<evidence type="ECO:0008006" key="4">
    <source>
        <dbReference type="Google" id="ProtNLM"/>
    </source>
</evidence>
<evidence type="ECO:0000313" key="3">
    <source>
        <dbReference type="Proteomes" id="UP000197418"/>
    </source>
</evidence>
<feature type="transmembrane region" description="Helical" evidence="1">
    <location>
        <begin position="94"/>
        <end position="110"/>
    </location>
</feature>
<dbReference type="EMBL" id="CP015102">
    <property type="protein sequence ID" value="ASJ06964.1"/>
    <property type="molecule type" value="Genomic_DNA"/>
</dbReference>
<proteinExistence type="predicted"/>
<organism evidence="2 3">
    <name type="scientific">Thermococcus pacificus</name>
    <dbReference type="NCBI Taxonomy" id="71998"/>
    <lineage>
        <taxon>Archaea</taxon>
        <taxon>Methanobacteriati</taxon>
        <taxon>Methanobacteriota</taxon>
        <taxon>Thermococci</taxon>
        <taxon>Thermococcales</taxon>
        <taxon>Thermococcaceae</taxon>
        <taxon>Thermococcus</taxon>
    </lineage>
</organism>
<feature type="transmembrane region" description="Helical" evidence="1">
    <location>
        <begin position="145"/>
        <end position="162"/>
    </location>
</feature>
<keyword evidence="1" id="KW-1133">Transmembrane helix</keyword>
<feature type="transmembrane region" description="Helical" evidence="1">
    <location>
        <begin position="38"/>
        <end position="56"/>
    </location>
</feature>
<accession>A0A218P862</accession>
<feature type="transmembrane region" description="Helical" evidence="1">
    <location>
        <begin position="122"/>
        <end position="139"/>
    </location>
</feature>
<feature type="transmembrane region" description="Helical" evidence="1">
    <location>
        <begin position="312"/>
        <end position="334"/>
    </location>
</feature>
<dbReference type="Pfam" id="PF09852">
    <property type="entry name" value="DUF2079"/>
    <property type="match status" value="1"/>
</dbReference>
<feature type="transmembrane region" description="Helical" evidence="1">
    <location>
        <begin position="239"/>
        <end position="260"/>
    </location>
</feature>
<feature type="transmembrane region" description="Helical" evidence="1">
    <location>
        <begin position="272"/>
        <end position="292"/>
    </location>
</feature>
<keyword evidence="3" id="KW-1185">Reference proteome</keyword>
<reference evidence="2 3" key="1">
    <citation type="submission" date="2016-04" db="EMBL/GenBank/DDBJ databases">
        <title>Complete genome sequence of Thermococcus pacificus type strain P4.</title>
        <authorList>
            <person name="Oger P.M."/>
        </authorList>
    </citation>
    <scope>NUCLEOTIDE SEQUENCE [LARGE SCALE GENOMIC DNA]</scope>
    <source>
        <strain evidence="2 3">P-4</strain>
    </source>
</reference>
<feature type="transmembrane region" description="Helical" evidence="1">
    <location>
        <begin position="68"/>
        <end position="88"/>
    </location>
</feature>
<evidence type="ECO:0000313" key="2">
    <source>
        <dbReference type="EMBL" id="ASJ06964.1"/>
    </source>
</evidence>
<protein>
    <recommendedName>
        <fullName evidence="4">DUF2079 domain-containing protein</fullName>
    </recommendedName>
</protein>
<dbReference type="AlphaFoldDB" id="A0A218P862"/>
<feature type="transmembrane region" description="Helical" evidence="1">
    <location>
        <begin position="346"/>
        <end position="365"/>
    </location>
</feature>
<sequence>MRVKTTYSVWGLILSYSVLLSIIAVNRHYTFRTNAYDLGIFMQAIWSTANGFRVLYNTIEEYQVCVTTHLGVHFSPILLVLVPIYKVFPHAETLLIIQTFVIALSAYPLFLLSKKVLHSERLSLAIVVLYLMNSLLHGINGYDFHATPFALPFIFMTALYFERGEYRKALVSSFFVLLVKEDAGLSILSLSMFYLLRNSKLFSLQTYKSLFEKILTNKLHPSEKTALIMGVLATSWVLISWRVIIPHIAGVHITSAVYYARFPCVEYIPMKILYFIVANLTLGLLTFLRPKYTFLLTFAPWLEILLSCEKNLFRIGFQYPYMILPLSLISVIYTIRELQSNNLKKVFAVSVLVGILFSILTTPILPLDNEIKKDLLVPPHYYQPITHHDRLLLDIIKVVDSTNFSVLTQNDIFPHLANRISTYVIWSSYCGNTLPKTDIILLDNTLLYSVYNYRIKDHLRAYTKVYENDGIEVWIRNDVLETSQATELVRKLQSLERNGKGF</sequence>
<dbReference type="GeneID" id="33315867"/>
<dbReference type="Proteomes" id="UP000197418">
    <property type="component" value="Chromosome"/>
</dbReference>
<name>A0A218P862_9EURY</name>
<gene>
    <name evidence="2" type="ORF">A3L08_06320</name>
</gene>
<dbReference type="RefSeq" id="WP_088854213.1">
    <property type="nucleotide sequence ID" value="NZ_CP015102.1"/>
</dbReference>